<name>A0A1S7LQ38_MAGMO</name>
<gene>
    <name evidence="1" type="ORF">MAGMO_3762</name>
</gene>
<dbReference type="EMBL" id="LO017727">
    <property type="protein sequence ID" value="CRH07891.1"/>
    <property type="molecule type" value="Genomic_DNA"/>
</dbReference>
<organism evidence="1">
    <name type="scientific">Magnetococcus massalia (strain MO-1)</name>
    <dbReference type="NCBI Taxonomy" id="451514"/>
    <lineage>
        <taxon>Bacteria</taxon>
        <taxon>Pseudomonadati</taxon>
        <taxon>Pseudomonadota</taxon>
        <taxon>Magnetococcia</taxon>
        <taxon>Magnetococcales</taxon>
        <taxon>Magnetococcaceae</taxon>
        <taxon>Magnetococcus</taxon>
    </lineage>
</organism>
<dbReference type="AlphaFoldDB" id="A0A1S7LQ38"/>
<proteinExistence type="predicted"/>
<reference evidence="1" key="1">
    <citation type="submission" date="2015-04" db="EMBL/GenBank/DDBJ databases">
        <authorList>
            <person name="Syromyatnikov M.Y."/>
            <person name="Popov V.N."/>
        </authorList>
    </citation>
    <scope>NUCLEOTIDE SEQUENCE</scope>
    <source>
        <strain evidence="1">MO-1</strain>
    </source>
</reference>
<accession>A0A1S7LQ38</accession>
<evidence type="ECO:0000313" key="1">
    <source>
        <dbReference type="EMBL" id="CRH07891.1"/>
    </source>
</evidence>
<protein>
    <submittedName>
        <fullName evidence="1">Uncharacterized protein</fullName>
    </submittedName>
</protein>
<sequence length="96" mass="10977">MQLQPVDNKQQDIQHLQPIGPLPIMPGSAAADQVSLTSRPELPLVTQIEMKMHLDRIFMEELFQEDMGRITRWDLVPDEEDALVQEILAEMNQAVI</sequence>